<dbReference type="InterPro" id="IPR036034">
    <property type="entry name" value="PDZ_sf"/>
</dbReference>
<gene>
    <name evidence="4" type="ORF">VLY81_01070</name>
</gene>
<reference evidence="5" key="1">
    <citation type="submission" date="2023-12" db="EMBL/GenBank/DDBJ databases">
        <title>Novel isolates from deep terrestrial aquifers shed light on the physiology and ecology of the class Limnochordia.</title>
        <authorList>
            <person name="Karnachuk O.V."/>
            <person name="Lukina A.P."/>
            <person name="Avakyan M.R."/>
            <person name="Kadnikov V."/>
            <person name="Begmatov S."/>
            <person name="Beletsky A.V."/>
            <person name="Mardanov A.V."/>
            <person name="Ravin N.V."/>
        </authorList>
    </citation>
    <scope>NUCLEOTIDE SEQUENCE [LARGE SCALE GENOMIC DNA]</scope>
    <source>
        <strain evidence="5">LN</strain>
    </source>
</reference>
<dbReference type="SUPFAM" id="SSF50156">
    <property type="entry name" value="PDZ domain-like"/>
    <property type="match status" value="1"/>
</dbReference>
<accession>A0ABZ1BPQ5</accession>
<evidence type="ECO:0000256" key="1">
    <source>
        <dbReference type="ARBA" id="ARBA00022670"/>
    </source>
</evidence>
<proteinExistence type="predicted"/>
<dbReference type="RefSeq" id="WP_324669172.1">
    <property type="nucleotide sequence ID" value="NZ_CP141614.1"/>
</dbReference>
<dbReference type="InterPro" id="IPR009003">
    <property type="entry name" value="Peptidase_S1_PA"/>
</dbReference>
<dbReference type="SMART" id="SM00228">
    <property type="entry name" value="PDZ"/>
    <property type="match status" value="1"/>
</dbReference>
<protein>
    <submittedName>
        <fullName evidence="4">Trypsin-like peptidase domain-containing protein</fullName>
    </submittedName>
</protein>
<dbReference type="InterPro" id="IPR051201">
    <property type="entry name" value="Chloro_Bact_Ser_Proteases"/>
</dbReference>
<dbReference type="PRINTS" id="PR00834">
    <property type="entry name" value="PROTEASES2C"/>
</dbReference>
<dbReference type="PANTHER" id="PTHR43343:SF3">
    <property type="entry name" value="PROTEASE DO-LIKE 8, CHLOROPLASTIC"/>
    <property type="match status" value="1"/>
</dbReference>
<dbReference type="PROSITE" id="PS50106">
    <property type="entry name" value="PDZ"/>
    <property type="match status" value="1"/>
</dbReference>
<dbReference type="SUPFAM" id="SSF50494">
    <property type="entry name" value="Trypsin-like serine proteases"/>
    <property type="match status" value="1"/>
</dbReference>
<dbReference type="Proteomes" id="UP001333102">
    <property type="component" value="Chromosome"/>
</dbReference>
<evidence type="ECO:0000313" key="4">
    <source>
        <dbReference type="EMBL" id="WRP14792.1"/>
    </source>
</evidence>
<dbReference type="PANTHER" id="PTHR43343">
    <property type="entry name" value="PEPTIDASE S12"/>
    <property type="match status" value="1"/>
</dbReference>
<keyword evidence="1" id="KW-0645">Protease</keyword>
<dbReference type="Pfam" id="PF13365">
    <property type="entry name" value="Trypsin_2"/>
    <property type="match status" value="1"/>
</dbReference>
<dbReference type="Gene3D" id="2.30.42.10">
    <property type="match status" value="1"/>
</dbReference>
<evidence type="ECO:0000313" key="5">
    <source>
        <dbReference type="Proteomes" id="UP001333102"/>
    </source>
</evidence>
<dbReference type="InterPro" id="IPR001940">
    <property type="entry name" value="Peptidase_S1C"/>
</dbReference>
<sequence length="320" mass="33409">MSDEPLLDAFSEAVTRAVHRVSPAVVRIASRKESTPFYGPWPSRREGIGSGVIVSPEGLVVTNHHVVAGAERLFATLRDGRTLPASVLGQDPAHDLALLRLPAQALPVAELGDSEALRVGQLVIAIGNPLGLEATVTTGVVSAKGRTLQTPSGLMADLIQTDASINPGNSGGPLVDARGRVVGINTAVILGAQGIGFAVPVSAVRDLLARHGRTGEAQSGWLGIHAVDQWLEAPAGQQEGRLAVLVLQVALGSPAQRAGLQPLDVIVAIDGRPVEGLEALRRELGRRAAGERVVLDVLRGDGTLRLPMVLGRYGEVRTAR</sequence>
<feature type="domain" description="PDZ" evidence="3">
    <location>
        <begin position="206"/>
        <end position="301"/>
    </location>
</feature>
<dbReference type="Pfam" id="PF13180">
    <property type="entry name" value="PDZ_2"/>
    <property type="match status" value="1"/>
</dbReference>
<organism evidence="4 5">
    <name type="scientific">Geochorda subterranea</name>
    <dbReference type="NCBI Taxonomy" id="3109564"/>
    <lineage>
        <taxon>Bacteria</taxon>
        <taxon>Bacillati</taxon>
        <taxon>Bacillota</taxon>
        <taxon>Limnochordia</taxon>
        <taxon>Limnochordales</taxon>
        <taxon>Geochordaceae</taxon>
        <taxon>Geochorda</taxon>
    </lineage>
</organism>
<dbReference type="EMBL" id="CP141614">
    <property type="protein sequence ID" value="WRP14792.1"/>
    <property type="molecule type" value="Genomic_DNA"/>
</dbReference>
<keyword evidence="5" id="KW-1185">Reference proteome</keyword>
<dbReference type="Gene3D" id="2.40.10.120">
    <property type="match status" value="1"/>
</dbReference>
<keyword evidence="2" id="KW-0378">Hydrolase</keyword>
<evidence type="ECO:0000259" key="3">
    <source>
        <dbReference type="PROSITE" id="PS50106"/>
    </source>
</evidence>
<name>A0ABZ1BPQ5_9FIRM</name>
<evidence type="ECO:0000256" key="2">
    <source>
        <dbReference type="ARBA" id="ARBA00022801"/>
    </source>
</evidence>
<dbReference type="InterPro" id="IPR001478">
    <property type="entry name" value="PDZ"/>
</dbReference>